<dbReference type="PROSITE" id="PS00028">
    <property type="entry name" value="ZINC_FINGER_C2H2_1"/>
    <property type="match status" value="2"/>
</dbReference>
<dbReference type="InterPro" id="IPR036236">
    <property type="entry name" value="Znf_C2H2_sf"/>
</dbReference>
<dbReference type="EMBL" id="CAJFCW020000002">
    <property type="protein sequence ID" value="CAG9094948.1"/>
    <property type="molecule type" value="Genomic_DNA"/>
</dbReference>
<dbReference type="Proteomes" id="UP000614601">
    <property type="component" value="Unassembled WGS sequence"/>
</dbReference>
<evidence type="ECO:0000313" key="5">
    <source>
        <dbReference type="Proteomes" id="UP000614601"/>
    </source>
</evidence>
<dbReference type="SUPFAM" id="SSF57667">
    <property type="entry name" value="beta-beta-alpha zinc fingers"/>
    <property type="match status" value="1"/>
</dbReference>
<evidence type="ECO:0000259" key="3">
    <source>
        <dbReference type="PROSITE" id="PS50157"/>
    </source>
</evidence>
<sequence length="315" mass="36038">MEQSKRLWDDGGETTERYSPSPNSVDSGFESGPSSPDSSSCSSETSSTQAKTEHKVERYDNKIVDHLSTIKEEQFSVKSEIKQVKAESPTIPVASPELPEKAKQPSTSRDYYDADYHCLWQGCNYFYADVNDLYDHALQTHISVLPALPFTNGRKRRNSDACERHYQCKWHDCEMTLKRGAADKKFEWLSSHFRARHAPKAQPFKCLLEDCKLRFNTPKALHGHLRNSHDDKKKPCKKCPSPNAPKASCFTYKPRTTSHDYCQLDFMDNMTYDKISERLDLMLSLPKVTVSTTSTGIMPPTKKLNVLQELFPHKF</sequence>
<reference evidence="4" key="1">
    <citation type="submission" date="2020-09" db="EMBL/GenBank/DDBJ databases">
        <authorList>
            <person name="Kikuchi T."/>
        </authorList>
    </citation>
    <scope>NUCLEOTIDE SEQUENCE</scope>
    <source>
        <strain evidence="4">SH1</strain>
    </source>
</reference>
<feature type="domain" description="C2H2-type" evidence="3">
    <location>
        <begin position="204"/>
        <end position="234"/>
    </location>
</feature>
<dbReference type="PROSITE" id="PS50157">
    <property type="entry name" value="ZINC_FINGER_C2H2_2"/>
    <property type="match status" value="1"/>
</dbReference>
<keyword evidence="1" id="KW-0863">Zinc-finger</keyword>
<dbReference type="AlphaFoldDB" id="A0A811K8E5"/>
<keyword evidence="1" id="KW-0479">Metal-binding</keyword>
<dbReference type="OrthoDB" id="9984614at2759"/>
<comment type="caution">
    <text evidence="4">The sequence shown here is derived from an EMBL/GenBank/DDBJ whole genome shotgun (WGS) entry which is preliminary data.</text>
</comment>
<name>A0A811K8E5_9BILA</name>
<feature type="region of interest" description="Disordered" evidence="2">
    <location>
        <begin position="1"/>
        <end position="59"/>
    </location>
</feature>
<accession>A0A811K8E5</accession>
<keyword evidence="1" id="KW-0862">Zinc</keyword>
<dbReference type="Proteomes" id="UP000783686">
    <property type="component" value="Unassembled WGS sequence"/>
</dbReference>
<evidence type="ECO:0000256" key="2">
    <source>
        <dbReference type="SAM" id="MobiDB-lite"/>
    </source>
</evidence>
<protein>
    <recommendedName>
        <fullName evidence="3">C2H2-type domain-containing protein</fullName>
    </recommendedName>
</protein>
<gene>
    <name evidence="4" type="ORF">BOKJ2_LOCUS4004</name>
</gene>
<feature type="region of interest" description="Disordered" evidence="2">
    <location>
        <begin position="224"/>
        <end position="243"/>
    </location>
</feature>
<evidence type="ECO:0000256" key="1">
    <source>
        <dbReference type="PROSITE-ProRule" id="PRU00042"/>
    </source>
</evidence>
<dbReference type="EMBL" id="CAJFDH010000002">
    <property type="protein sequence ID" value="CAD5212039.1"/>
    <property type="molecule type" value="Genomic_DNA"/>
</dbReference>
<evidence type="ECO:0000313" key="4">
    <source>
        <dbReference type="EMBL" id="CAD5212039.1"/>
    </source>
</evidence>
<dbReference type="SMART" id="SM00355">
    <property type="entry name" value="ZnF_C2H2"/>
    <property type="match status" value="3"/>
</dbReference>
<organism evidence="4 5">
    <name type="scientific">Bursaphelenchus okinawaensis</name>
    <dbReference type="NCBI Taxonomy" id="465554"/>
    <lineage>
        <taxon>Eukaryota</taxon>
        <taxon>Metazoa</taxon>
        <taxon>Ecdysozoa</taxon>
        <taxon>Nematoda</taxon>
        <taxon>Chromadorea</taxon>
        <taxon>Rhabditida</taxon>
        <taxon>Tylenchina</taxon>
        <taxon>Tylenchomorpha</taxon>
        <taxon>Aphelenchoidea</taxon>
        <taxon>Aphelenchoididae</taxon>
        <taxon>Bursaphelenchus</taxon>
    </lineage>
</organism>
<dbReference type="Gene3D" id="3.30.160.60">
    <property type="entry name" value="Classic Zinc Finger"/>
    <property type="match status" value="1"/>
</dbReference>
<feature type="region of interest" description="Disordered" evidence="2">
    <location>
        <begin position="81"/>
        <end position="106"/>
    </location>
</feature>
<dbReference type="GO" id="GO:0008270">
    <property type="term" value="F:zinc ion binding"/>
    <property type="evidence" value="ECO:0007669"/>
    <property type="project" value="UniProtKB-KW"/>
</dbReference>
<proteinExistence type="predicted"/>
<keyword evidence="5" id="KW-1185">Reference proteome</keyword>
<dbReference type="InterPro" id="IPR013087">
    <property type="entry name" value="Znf_C2H2_type"/>
</dbReference>
<feature type="compositionally biased region" description="Low complexity" evidence="2">
    <location>
        <begin position="26"/>
        <end position="48"/>
    </location>
</feature>